<dbReference type="Proteomes" id="UP001497516">
    <property type="component" value="Chromosome 10"/>
</dbReference>
<accession>A0AAV2D0J8</accession>
<evidence type="ECO:0000256" key="1">
    <source>
        <dbReference type="SAM" id="MobiDB-lite"/>
    </source>
</evidence>
<dbReference type="AlphaFoldDB" id="A0AAV2D0J8"/>
<feature type="region of interest" description="Disordered" evidence="1">
    <location>
        <begin position="111"/>
        <end position="130"/>
    </location>
</feature>
<sequence length="168" mass="18398">MFVFFSFSSCSSSSSKTKRDRNEVGKVANTYSAQEVLRDGTLPSGSPSFSSPSFCSSCSKSIMYSSMFEFHGGPSRGNFRVCVAERKGYGGGKDGSKEDVVIHGGWRRRRKRGVGEEVGEREPSFASPGTVREEIRNRAVSEIEGQRRLELNGEEIGNGGQALPQRKL</sequence>
<dbReference type="EMBL" id="OZ034814">
    <property type="protein sequence ID" value="CAL1362025.1"/>
    <property type="molecule type" value="Genomic_DNA"/>
</dbReference>
<reference evidence="2 3" key="1">
    <citation type="submission" date="2024-04" db="EMBL/GenBank/DDBJ databases">
        <authorList>
            <person name="Fracassetti M."/>
        </authorList>
    </citation>
    <scope>NUCLEOTIDE SEQUENCE [LARGE SCALE GENOMIC DNA]</scope>
</reference>
<name>A0AAV2D0J8_9ROSI</name>
<proteinExistence type="predicted"/>
<keyword evidence="3" id="KW-1185">Reference proteome</keyword>
<feature type="compositionally biased region" description="Basic and acidic residues" evidence="1">
    <location>
        <begin position="113"/>
        <end position="123"/>
    </location>
</feature>
<organism evidence="2 3">
    <name type="scientific">Linum trigynum</name>
    <dbReference type="NCBI Taxonomy" id="586398"/>
    <lineage>
        <taxon>Eukaryota</taxon>
        <taxon>Viridiplantae</taxon>
        <taxon>Streptophyta</taxon>
        <taxon>Embryophyta</taxon>
        <taxon>Tracheophyta</taxon>
        <taxon>Spermatophyta</taxon>
        <taxon>Magnoliopsida</taxon>
        <taxon>eudicotyledons</taxon>
        <taxon>Gunneridae</taxon>
        <taxon>Pentapetalae</taxon>
        <taxon>rosids</taxon>
        <taxon>fabids</taxon>
        <taxon>Malpighiales</taxon>
        <taxon>Linaceae</taxon>
        <taxon>Linum</taxon>
    </lineage>
</organism>
<evidence type="ECO:0000313" key="2">
    <source>
        <dbReference type="EMBL" id="CAL1362025.1"/>
    </source>
</evidence>
<evidence type="ECO:0000313" key="3">
    <source>
        <dbReference type="Proteomes" id="UP001497516"/>
    </source>
</evidence>
<feature type="region of interest" description="Disordered" evidence="1">
    <location>
        <begin position="147"/>
        <end position="168"/>
    </location>
</feature>
<gene>
    <name evidence="2" type="ORF">LTRI10_LOCUS9268</name>
</gene>
<protein>
    <submittedName>
        <fullName evidence="2">Uncharacterized protein</fullName>
    </submittedName>
</protein>